<evidence type="ECO:0000256" key="1">
    <source>
        <dbReference type="ARBA" id="ARBA00004429"/>
    </source>
</evidence>
<evidence type="ECO:0000313" key="10">
    <source>
        <dbReference type="Proteomes" id="UP000242175"/>
    </source>
</evidence>
<dbReference type="PANTHER" id="PTHR32063">
    <property type="match status" value="1"/>
</dbReference>
<dbReference type="RefSeq" id="WP_089072998.1">
    <property type="nucleotide sequence ID" value="NZ_CBCSAM010000009.1"/>
</dbReference>
<protein>
    <submittedName>
        <fullName evidence="9">Transporter</fullName>
    </submittedName>
</protein>
<evidence type="ECO:0000256" key="6">
    <source>
        <dbReference type="ARBA" id="ARBA00022989"/>
    </source>
</evidence>
<evidence type="ECO:0000256" key="4">
    <source>
        <dbReference type="ARBA" id="ARBA00022519"/>
    </source>
</evidence>
<dbReference type="PANTHER" id="PTHR32063:SF28">
    <property type="entry name" value="BLR2861 PROTEIN"/>
    <property type="match status" value="1"/>
</dbReference>
<comment type="subcellular location">
    <subcellularLocation>
        <location evidence="1">Cell inner membrane</location>
        <topology evidence="1">Multi-pass membrane protein</topology>
    </subcellularLocation>
</comment>
<sequence>MKFTDLFISRPVLAVSLSLLVFILGFQALFKMPIQEFPETSNTTITVTTAYAGASPDVIQGFVTQPLEQAIAQVDNIDYITGSSVSGTSTITAYMKLDTDPDAALAQVLSKINSVKASLPSGVQDSNINVTTGSSVGALYLGFSSKTLSSPQLYDYIDRVITPELNTVSGINEVKIYGTQFAMRIWLDPDKMAALNISTDEVKQVLTSNNSIQGLGQVNGYSITANVVANTQYTTPSTLENLVVKSDNGNIVRLKDIATVSLGSYQNTILSSINGKTGLIVAINLAPGANPITVVKGIRDLIPSMEKSMPSAIKMQVLYDQSIFIKEAINDVIKTLIEAVIIVLVVILLFIGSLRALIIPLVTIPLSIVGVSFIMDSLGFSLNLLTLLAMVLAIGLVVDDAIVVLENVERHIAEGKTPFQASIIGTREIAVPVISMTITLAAVYAPIALTGGLSGALFKEFALTLAGSVFISGFVALTLSPMMCSKILKVEPKLQNQNKSFKQKIEHRIEKITNKYVQGLDYVLDNRKVVVTFALLILISMPILFVDIKSEIAPPEDQGVIVNTGTAPTNSNIDYISQNAKITGKLAKENPSVSTSLEIAGYPAANQFLNLVMLKPWDERTTKAESIDGIIAKLTPQIKEIPGAQVQGPSNIPPLPMMNGYAGVYQYIIKTSNSPENLVNVAQKAVEKVLKSKKFFMVNLDLKFNTGEVSINIDKEKAGSYGVTISDIANTLNTMMSGNYINQVNISGRPYYVVPQTLRKNRISQESLKHYYVKSNNGDMIPLSALVTIKTSPSLLTIPTMDQFNSATITAVNPIMTTGEAVSYFKNNIDTMLPTGYTSDWQGVARTFVQEGNSLVFTFILAIFIIYLVLAIQFESVRDPLVIMTSVPLAISGALVVMAWHVTTMNLYSQIGLITLVGLITKHGILICEVAKEEQLHHGKNKFEAVREAARIRFRPILMTTLAMVAGLIPLVLASGAGAAMRFTIGIVIVAGLGIGTLFTLFVLPVIYTYIAQTHKPEKSVEELLSTKPSQD</sequence>
<feature type="transmembrane region" description="Helical" evidence="8">
    <location>
        <begin position="952"/>
        <end position="973"/>
    </location>
</feature>
<feature type="transmembrane region" description="Helical" evidence="8">
    <location>
        <begin position="985"/>
        <end position="1011"/>
    </location>
</feature>
<dbReference type="Gene3D" id="1.20.1640.10">
    <property type="entry name" value="Multidrug efflux transporter AcrB transmembrane domain"/>
    <property type="match status" value="2"/>
</dbReference>
<organism evidence="9 10">
    <name type="scientific">Paraphotobacterium marinum</name>
    <dbReference type="NCBI Taxonomy" id="1755811"/>
    <lineage>
        <taxon>Bacteria</taxon>
        <taxon>Pseudomonadati</taxon>
        <taxon>Pseudomonadota</taxon>
        <taxon>Gammaproteobacteria</taxon>
        <taxon>Vibrionales</taxon>
        <taxon>Vibrionaceae</taxon>
        <taxon>Paraphotobacterium</taxon>
    </lineage>
</organism>
<evidence type="ECO:0000256" key="2">
    <source>
        <dbReference type="ARBA" id="ARBA00022448"/>
    </source>
</evidence>
<dbReference type="EMBL" id="CP022355">
    <property type="protein sequence ID" value="ASK78089.1"/>
    <property type="molecule type" value="Genomic_DNA"/>
</dbReference>
<evidence type="ECO:0000256" key="8">
    <source>
        <dbReference type="SAM" id="Phobius"/>
    </source>
</evidence>
<keyword evidence="3" id="KW-1003">Cell membrane</keyword>
<keyword evidence="2" id="KW-0813">Transport</keyword>
<dbReference type="InterPro" id="IPR027463">
    <property type="entry name" value="AcrB_DN_DC_subdom"/>
</dbReference>
<name>A0A220VCM0_9GAMM</name>
<feature type="transmembrane region" description="Helical" evidence="8">
    <location>
        <begin position="529"/>
        <end position="546"/>
    </location>
</feature>
<feature type="transmembrane region" description="Helical" evidence="8">
    <location>
        <begin position="12"/>
        <end position="30"/>
    </location>
</feature>
<dbReference type="Proteomes" id="UP000242175">
    <property type="component" value="Chromosome large"/>
</dbReference>
<dbReference type="SUPFAM" id="SSF82866">
    <property type="entry name" value="Multidrug efflux transporter AcrB transmembrane domain"/>
    <property type="match status" value="2"/>
</dbReference>
<feature type="transmembrane region" description="Helical" evidence="8">
    <location>
        <begin position="855"/>
        <end position="874"/>
    </location>
</feature>
<proteinExistence type="predicted"/>
<dbReference type="Gene3D" id="3.30.70.1430">
    <property type="entry name" value="Multidrug efflux transporter AcrB pore domain"/>
    <property type="match status" value="2"/>
</dbReference>
<keyword evidence="6 8" id="KW-1133">Transmembrane helix</keyword>
<dbReference type="Gene3D" id="3.30.2090.10">
    <property type="entry name" value="Multidrug efflux transporter AcrB TolC docking domain, DN and DC subdomains"/>
    <property type="match status" value="2"/>
</dbReference>
<dbReference type="InterPro" id="IPR001036">
    <property type="entry name" value="Acrflvin-R"/>
</dbReference>
<dbReference type="Pfam" id="PF00873">
    <property type="entry name" value="ACR_tran"/>
    <property type="match status" value="1"/>
</dbReference>
<feature type="transmembrane region" description="Helical" evidence="8">
    <location>
        <begin position="387"/>
        <end position="408"/>
    </location>
</feature>
<accession>A0A220VCM0</accession>
<dbReference type="AlphaFoldDB" id="A0A220VCM0"/>
<dbReference type="KEGG" id="pmai:CF386_03025"/>
<feature type="transmembrane region" description="Helical" evidence="8">
    <location>
        <begin position="907"/>
        <end position="931"/>
    </location>
</feature>
<dbReference type="GO" id="GO:0042910">
    <property type="term" value="F:xenobiotic transmembrane transporter activity"/>
    <property type="evidence" value="ECO:0007669"/>
    <property type="project" value="TreeGrafter"/>
</dbReference>
<keyword evidence="5 8" id="KW-0812">Transmembrane</keyword>
<evidence type="ECO:0000256" key="3">
    <source>
        <dbReference type="ARBA" id="ARBA00022475"/>
    </source>
</evidence>
<dbReference type="FunFam" id="1.20.1640.10:FF:000001">
    <property type="entry name" value="Efflux pump membrane transporter"/>
    <property type="match status" value="1"/>
</dbReference>
<dbReference type="FunFam" id="3.30.70.1430:FF:000001">
    <property type="entry name" value="Efflux pump membrane transporter"/>
    <property type="match status" value="1"/>
</dbReference>
<gene>
    <name evidence="9" type="ORF">CF386_03025</name>
</gene>
<feature type="transmembrane region" description="Helical" evidence="8">
    <location>
        <begin position="429"/>
        <end position="449"/>
    </location>
</feature>
<dbReference type="GO" id="GO:0005886">
    <property type="term" value="C:plasma membrane"/>
    <property type="evidence" value="ECO:0007669"/>
    <property type="project" value="UniProtKB-SubCell"/>
</dbReference>
<feature type="transmembrane region" description="Helical" evidence="8">
    <location>
        <begin position="357"/>
        <end position="375"/>
    </location>
</feature>
<dbReference type="Gene3D" id="3.30.70.1320">
    <property type="entry name" value="Multidrug efflux transporter AcrB pore domain like"/>
    <property type="match status" value="1"/>
</dbReference>
<feature type="transmembrane region" description="Helical" evidence="8">
    <location>
        <begin position="461"/>
        <end position="479"/>
    </location>
</feature>
<dbReference type="OrthoDB" id="9757904at2"/>
<feature type="transmembrane region" description="Helical" evidence="8">
    <location>
        <begin position="881"/>
        <end position="901"/>
    </location>
</feature>
<keyword evidence="7 8" id="KW-0472">Membrane</keyword>
<keyword evidence="4" id="KW-0997">Cell inner membrane</keyword>
<evidence type="ECO:0000256" key="5">
    <source>
        <dbReference type="ARBA" id="ARBA00022692"/>
    </source>
</evidence>
<dbReference type="Gene3D" id="3.30.70.1440">
    <property type="entry name" value="Multidrug efflux transporter AcrB pore domain"/>
    <property type="match status" value="1"/>
</dbReference>
<evidence type="ECO:0000313" key="9">
    <source>
        <dbReference type="EMBL" id="ASK78089.1"/>
    </source>
</evidence>
<reference evidence="9 10" key="1">
    <citation type="journal article" date="2016" name="Int. J. Syst. Evol. Microbiol.">
        <title>Paraphotobacterium marinum gen. nov., sp. nov., a member of the family Vibrionaceae, isolated from surface seawater.</title>
        <authorList>
            <person name="Huang Z."/>
            <person name="Dong C."/>
            <person name="Shao Z."/>
        </authorList>
    </citation>
    <scope>NUCLEOTIDE SEQUENCE [LARGE SCALE GENOMIC DNA]</scope>
    <source>
        <strain evidence="9 10">NSCS20N07D</strain>
    </source>
</reference>
<dbReference type="SUPFAM" id="SSF82693">
    <property type="entry name" value="Multidrug efflux transporter AcrB pore domain, PN1, PN2, PC1 and PC2 subdomains"/>
    <property type="match status" value="4"/>
</dbReference>
<dbReference type="PRINTS" id="PR00702">
    <property type="entry name" value="ACRIFLAVINRP"/>
</dbReference>
<dbReference type="SUPFAM" id="SSF82714">
    <property type="entry name" value="Multidrug efflux transporter AcrB TolC docking domain, DN and DC subdomains"/>
    <property type="match status" value="2"/>
</dbReference>
<keyword evidence="10" id="KW-1185">Reference proteome</keyword>
<evidence type="ECO:0000256" key="7">
    <source>
        <dbReference type="ARBA" id="ARBA00023136"/>
    </source>
</evidence>
<feature type="transmembrane region" description="Helical" evidence="8">
    <location>
        <begin position="332"/>
        <end position="350"/>
    </location>
</feature>